<comment type="caution">
    <text evidence="1">The sequence shown here is derived from an EMBL/GenBank/DDBJ whole genome shotgun (WGS) entry which is preliminary data.</text>
</comment>
<dbReference type="Proteomes" id="UP000824533">
    <property type="component" value="Linkage Group LG01"/>
</dbReference>
<keyword evidence="2" id="KW-1185">Reference proteome</keyword>
<dbReference type="EMBL" id="CM034387">
    <property type="protein sequence ID" value="KAJ0184410.1"/>
    <property type="molecule type" value="Genomic_DNA"/>
</dbReference>
<accession>A0ACC1DKH4</accession>
<evidence type="ECO:0000313" key="2">
    <source>
        <dbReference type="Proteomes" id="UP000824533"/>
    </source>
</evidence>
<gene>
    <name evidence="1" type="ORF">K1T71_000833</name>
</gene>
<evidence type="ECO:0000313" key="1">
    <source>
        <dbReference type="EMBL" id="KAJ0184410.1"/>
    </source>
</evidence>
<reference evidence="1 2" key="1">
    <citation type="journal article" date="2021" name="Front. Genet.">
        <title>Chromosome-Level Genome Assembly Reveals Significant Gene Expansion in the Toll and IMD Signaling Pathways of Dendrolimus kikuchii.</title>
        <authorList>
            <person name="Zhou J."/>
            <person name="Wu P."/>
            <person name="Xiong Z."/>
            <person name="Liu N."/>
            <person name="Zhao N."/>
            <person name="Ji M."/>
            <person name="Qiu Y."/>
            <person name="Yang B."/>
        </authorList>
    </citation>
    <scope>NUCLEOTIDE SEQUENCE [LARGE SCALE GENOMIC DNA]</scope>
    <source>
        <strain evidence="1">Ann1</strain>
    </source>
</reference>
<sequence length="254" mass="29690">MRLKQKVERKLPELINRREIRHVRFQPTTSVRPPLTRPAYPLQSQAYPVQYAQGYPQSTQYFEPIAQDSAHPPAPTNNYYCPWCHVRGHRLLNCGEYLRQPTQGRWDFIQAHERCRKCLGPHYSDDIRPYLPRQFRKPAFDSVHSLSHPGIRTSRRLMSEIFYWPGMNKDVGDWARFCVQCQRSKVQRHTVSDLGRFPDCQQFEHVHVDIVGPLPTTQEGRRDLVTIIDRGTGWPEAIPAMNISVRTVAKLMCD</sequence>
<organism evidence="1 2">
    <name type="scientific">Dendrolimus kikuchii</name>
    <dbReference type="NCBI Taxonomy" id="765133"/>
    <lineage>
        <taxon>Eukaryota</taxon>
        <taxon>Metazoa</taxon>
        <taxon>Ecdysozoa</taxon>
        <taxon>Arthropoda</taxon>
        <taxon>Hexapoda</taxon>
        <taxon>Insecta</taxon>
        <taxon>Pterygota</taxon>
        <taxon>Neoptera</taxon>
        <taxon>Endopterygota</taxon>
        <taxon>Lepidoptera</taxon>
        <taxon>Glossata</taxon>
        <taxon>Ditrysia</taxon>
        <taxon>Bombycoidea</taxon>
        <taxon>Lasiocampidae</taxon>
        <taxon>Dendrolimus</taxon>
    </lineage>
</organism>
<protein>
    <submittedName>
        <fullName evidence="1">Uncharacterized protein</fullName>
    </submittedName>
</protein>
<proteinExistence type="predicted"/>
<name>A0ACC1DKH4_9NEOP</name>